<dbReference type="PANTHER" id="PTHR42760">
    <property type="entry name" value="SHORT-CHAIN DEHYDROGENASES/REDUCTASES FAMILY MEMBER"/>
    <property type="match status" value="1"/>
</dbReference>
<dbReference type="CDD" id="cd05233">
    <property type="entry name" value="SDR_c"/>
    <property type="match status" value="1"/>
</dbReference>
<dbReference type="Pfam" id="PF13561">
    <property type="entry name" value="adh_short_C2"/>
    <property type="match status" value="1"/>
</dbReference>
<dbReference type="PRINTS" id="PR00080">
    <property type="entry name" value="SDRFAMILY"/>
</dbReference>
<dbReference type="GO" id="GO:0006633">
    <property type="term" value="P:fatty acid biosynthetic process"/>
    <property type="evidence" value="ECO:0007669"/>
    <property type="project" value="TreeGrafter"/>
</dbReference>
<name>A0A502EHR5_9MYCO</name>
<proteinExistence type="inferred from homology"/>
<sequence length="272" mass="28631">MTKRTLDDIDPFVPDGTLQDKVIIITGTSQGIGKSAAYGFARAGATVALCARRGAIVKDMADEIESMGGRAIGVECDVTKEDQVKHLVEETVSAFGRIDGLFNNAGIDTAKVAFCDVDYEDWKAVHDVKIHGTFLTLKYTIPVMIANGGGAIVNNGSVVAHHAFVPAPFAASSQAAIIGLTKVAAATYAKDNIRINMLSTGGILGQERADTAYEGLLEPILKTIPQGRMGRPSEDAQVAAWLLSDYASYVNGAEIAVDGAHLAGSGNYMIGR</sequence>
<dbReference type="OrthoDB" id="9803333at2"/>
<comment type="similarity">
    <text evidence="1">Belongs to the short-chain dehydrogenases/reductases (SDR) family.</text>
</comment>
<evidence type="ECO:0000313" key="3">
    <source>
        <dbReference type="EMBL" id="TPG36619.1"/>
    </source>
</evidence>
<dbReference type="RefSeq" id="WP_140687349.1">
    <property type="nucleotide sequence ID" value="NZ_RCZG01000001.1"/>
</dbReference>
<dbReference type="EMBL" id="RCZG01000001">
    <property type="protein sequence ID" value="TPG36619.1"/>
    <property type="molecule type" value="Genomic_DNA"/>
</dbReference>
<dbReference type="FunFam" id="3.40.50.720:FF:000084">
    <property type="entry name" value="Short-chain dehydrogenase reductase"/>
    <property type="match status" value="1"/>
</dbReference>
<keyword evidence="4" id="KW-1185">Reference proteome</keyword>
<comment type="caution">
    <text evidence="3">The sequence shown here is derived from an EMBL/GenBank/DDBJ whole genome shotgun (WGS) entry which is preliminary data.</text>
</comment>
<gene>
    <name evidence="3" type="ORF">EAH80_01290</name>
</gene>
<keyword evidence="2" id="KW-0560">Oxidoreductase</keyword>
<dbReference type="PANTHER" id="PTHR42760:SF122">
    <property type="entry name" value="NAD(P)-BINDING PROTEIN"/>
    <property type="match status" value="1"/>
</dbReference>
<dbReference type="GO" id="GO:0048038">
    <property type="term" value="F:quinone binding"/>
    <property type="evidence" value="ECO:0007669"/>
    <property type="project" value="TreeGrafter"/>
</dbReference>
<accession>A0A502EHR5</accession>
<evidence type="ECO:0000256" key="2">
    <source>
        <dbReference type="ARBA" id="ARBA00023002"/>
    </source>
</evidence>
<protein>
    <submittedName>
        <fullName evidence="3">SDR family oxidoreductase</fullName>
    </submittedName>
</protein>
<evidence type="ECO:0000256" key="1">
    <source>
        <dbReference type="ARBA" id="ARBA00006484"/>
    </source>
</evidence>
<dbReference type="Proteomes" id="UP000320095">
    <property type="component" value="Unassembled WGS sequence"/>
</dbReference>
<dbReference type="InterPro" id="IPR036291">
    <property type="entry name" value="NAD(P)-bd_dom_sf"/>
</dbReference>
<dbReference type="Gene3D" id="3.40.50.720">
    <property type="entry name" value="NAD(P)-binding Rossmann-like Domain"/>
    <property type="match status" value="1"/>
</dbReference>
<organism evidence="3 4">
    <name type="scientific">Mycolicibacterium hodleri</name>
    <dbReference type="NCBI Taxonomy" id="49897"/>
    <lineage>
        <taxon>Bacteria</taxon>
        <taxon>Bacillati</taxon>
        <taxon>Actinomycetota</taxon>
        <taxon>Actinomycetes</taxon>
        <taxon>Mycobacteriales</taxon>
        <taxon>Mycobacteriaceae</taxon>
        <taxon>Mycolicibacterium</taxon>
    </lineage>
</organism>
<evidence type="ECO:0000313" key="4">
    <source>
        <dbReference type="Proteomes" id="UP000320095"/>
    </source>
</evidence>
<dbReference type="GO" id="GO:0016616">
    <property type="term" value="F:oxidoreductase activity, acting on the CH-OH group of donors, NAD or NADP as acceptor"/>
    <property type="evidence" value="ECO:0007669"/>
    <property type="project" value="TreeGrafter"/>
</dbReference>
<dbReference type="PRINTS" id="PR00081">
    <property type="entry name" value="GDHRDH"/>
</dbReference>
<dbReference type="SUPFAM" id="SSF51735">
    <property type="entry name" value="NAD(P)-binding Rossmann-fold domains"/>
    <property type="match status" value="1"/>
</dbReference>
<reference evidence="3 4" key="1">
    <citation type="journal article" date="2019" name="Environ. Microbiol.">
        <title>Species interactions and distinct microbial communities in high Arctic permafrost affected cryosols are associated with the CH4 and CO2 gas fluxes.</title>
        <authorList>
            <person name="Altshuler I."/>
            <person name="Hamel J."/>
            <person name="Turney S."/>
            <person name="Magnuson E."/>
            <person name="Levesque R."/>
            <person name="Greer C."/>
            <person name="Whyte L.G."/>
        </authorList>
    </citation>
    <scope>NUCLEOTIDE SEQUENCE [LARGE SCALE GENOMIC DNA]</scope>
    <source>
        <strain evidence="3 4">S5.20</strain>
    </source>
</reference>
<dbReference type="AlphaFoldDB" id="A0A502EHR5"/>
<dbReference type="InterPro" id="IPR002347">
    <property type="entry name" value="SDR_fam"/>
</dbReference>